<dbReference type="InterPro" id="IPR048798">
    <property type="entry name" value="PutA_RHH"/>
</dbReference>
<dbReference type="InterPro" id="IPR010985">
    <property type="entry name" value="Ribbon_hlx_hlx"/>
</dbReference>
<dbReference type="RefSeq" id="WP_103975837.1">
    <property type="nucleotide sequence ID" value="NZ_PGFZ01000023.1"/>
</dbReference>
<comment type="caution">
    <text evidence="2">The sequence shown here is derived from an EMBL/GenBank/DDBJ whole genome shotgun (WGS) entry which is preliminary data.</text>
</comment>
<protein>
    <submittedName>
        <fullName evidence="2">Ribbon-helix-helix protein, CopG family</fullName>
    </submittedName>
</protein>
<gene>
    <name evidence="2" type="ORF">AADEFJLK_04428</name>
</gene>
<proteinExistence type="predicted"/>
<feature type="domain" description="PutA RHH" evidence="1">
    <location>
        <begin position="9"/>
        <end position="41"/>
    </location>
</feature>
<dbReference type="EMBL" id="PGFZ01000023">
    <property type="protein sequence ID" value="POZ49813.1"/>
    <property type="molecule type" value="Genomic_DNA"/>
</dbReference>
<dbReference type="Proteomes" id="UP000237423">
    <property type="component" value="Unassembled WGS sequence"/>
</dbReference>
<name>A0A2S5CG79_9GAMM</name>
<dbReference type="SUPFAM" id="SSF47598">
    <property type="entry name" value="Ribbon-helix-helix"/>
    <property type="match status" value="1"/>
</dbReference>
<evidence type="ECO:0000313" key="2">
    <source>
        <dbReference type="EMBL" id="POZ49813.1"/>
    </source>
</evidence>
<organism evidence="2 3">
    <name type="scientific">Methylovulum psychrotolerans</name>
    <dbReference type="NCBI Taxonomy" id="1704499"/>
    <lineage>
        <taxon>Bacteria</taxon>
        <taxon>Pseudomonadati</taxon>
        <taxon>Pseudomonadota</taxon>
        <taxon>Gammaproteobacteria</taxon>
        <taxon>Methylococcales</taxon>
        <taxon>Methylococcaceae</taxon>
        <taxon>Methylovulum</taxon>
    </lineage>
</organism>
<accession>A0A2S5CG79</accession>
<evidence type="ECO:0000259" key="1">
    <source>
        <dbReference type="Pfam" id="PF21775"/>
    </source>
</evidence>
<dbReference type="Pfam" id="PF21775">
    <property type="entry name" value="PutA_1st"/>
    <property type="match status" value="1"/>
</dbReference>
<sequence>MTSKAVKMDDATYDRLKALGAARQRSPHWLMKEAIRQFLEREEQAEHIRQDTLSRWANYEATGETVPHETVGAWLQTWGTENEAKCPINVA</sequence>
<dbReference type="AlphaFoldDB" id="A0A2S5CG79"/>
<dbReference type="Gene3D" id="1.10.1220.10">
    <property type="entry name" value="Met repressor-like"/>
    <property type="match status" value="1"/>
</dbReference>
<dbReference type="InterPro" id="IPR013321">
    <property type="entry name" value="Arc_rbn_hlx_hlx"/>
</dbReference>
<dbReference type="CDD" id="cd22233">
    <property type="entry name" value="RHH_CopAso-like"/>
    <property type="match status" value="1"/>
</dbReference>
<dbReference type="GO" id="GO:0006355">
    <property type="term" value="P:regulation of DNA-templated transcription"/>
    <property type="evidence" value="ECO:0007669"/>
    <property type="project" value="InterPro"/>
</dbReference>
<evidence type="ECO:0000313" key="3">
    <source>
        <dbReference type="Proteomes" id="UP000237423"/>
    </source>
</evidence>
<reference evidence="2 3" key="1">
    <citation type="submission" date="2017-11" db="EMBL/GenBank/DDBJ databases">
        <title>Draft Genome Sequence of Methylobacter psychrotolerans Sph1T, an Obligate Methanotroph from Low-Temperature Environments.</title>
        <authorList>
            <person name="Oshkin I.Y."/>
            <person name="Miroshnikov K."/>
            <person name="Belova S.E."/>
            <person name="Korzhenkov A."/>
            <person name="Toshchakov S.V."/>
            <person name="Dedysh S.N."/>
        </authorList>
    </citation>
    <scope>NUCLEOTIDE SEQUENCE [LARGE SCALE GENOMIC DNA]</scope>
    <source>
        <strain evidence="2 3">Sph1</strain>
    </source>
</reference>